<dbReference type="CDD" id="cd18793">
    <property type="entry name" value="SF2_C_SNF"/>
    <property type="match status" value="1"/>
</dbReference>
<dbReference type="Pfam" id="PF00176">
    <property type="entry name" value="SNF2-rel_dom"/>
    <property type="match status" value="1"/>
</dbReference>
<evidence type="ECO:0000313" key="5">
    <source>
        <dbReference type="Proteomes" id="UP000641588"/>
    </source>
</evidence>
<dbReference type="PANTHER" id="PTHR10799">
    <property type="entry name" value="SNF2/RAD54 HELICASE FAMILY"/>
    <property type="match status" value="1"/>
</dbReference>
<proteinExistence type="predicted"/>
<dbReference type="InterPro" id="IPR022138">
    <property type="entry name" value="DUF3670"/>
</dbReference>
<evidence type="ECO:0000259" key="2">
    <source>
        <dbReference type="PROSITE" id="PS51192"/>
    </source>
</evidence>
<name>A0A972GLF5_9BACL</name>
<dbReference type="AlphaFoldDB" id="A0A972GLF5"/>
<keyword evidence="4" id="KW-0067">ATP-binding</keyword>
<dbReference type="InterPro" id="IPR001650">
    <property type="entry name" value="Helicase_C-like"/>
</dbReference>
<accession>A0A972GLF5</accession>
<dbReference type="SMART" id="SM00490">
    <property type="entry name" value="HELICc"/>
    <property type="match status" value="1"/>
</dbReference>
<dbReference type="SMART" id="SM00487">
    <property type="entry name" value="DEXDc"/>
    <property type="match status" value="1"/>
</dbReference>
<dbReference type="GO" id="GO:0005524">
    <property type="term" value="F:ATP binding"/>
    <property type="evidence" value="ECO:0007669"/>
    <property type="project" value="InterPro"/>
</dbReference>
<keyword evidence="4" id="KW-0547">Nucleotide-binding</keyword>
<keyword evidence="1" id="KW-0378">Hydrolase</keyword>
<reference evidence="4" key="1">
    <citation type="submission" date="2019-10" db="EMBL/GenBank/DDBJ databases">
        <title>Description of Paenibacillus glebae sp. nov.</title>
        <authorList>
            <person name="Carlier A."/>
            <person name="Qi S."/>
        </authorList>
    </citation>
    <scope>NUCLEOTIDE SEQUENCE</scope>
    <source>
        <strain evidence="4">LMG 31456</strain>
    </source>
</reference>
<dbReference type="RefSeq" id="WP_171651151.1">
    <property type="nucleotide sequence ID" value="NZ_WHOD01000027.1"/>
</dbReference>
<dbReference type="Proteomes" id="UP000641588">
    <property type="component" value="Unassembled WGS sequence"/>
</dbReference>
<feature type="domain" description="Helicase C-terminal" evidence="3">
    <location>
        <begin position="835"/>
        <end position="1001"/>
    </location>
</feature>
<dbReference type="GO" id="GO:0016787">
    <property type="term" value="F:hydrolase activity"/>
    <property type="evidence" value="ECO:0007669"/>
    <property type="project" value="UniProtKB-KW"/>
</dbReference>
<dbReference type="PROSITE" id="PS51192">
    <property type="entry name" value="HELICASE_ATP_BIND_1"/>
    <property type="match status" value="1"/>
</dbReference>
<dbReference type="InterPro" id="IPR049730">
    <property type="entry name" value="SNF2/RAD54-like_C"/>
</dbReference>
<dbReference type="InterPro" id="IPR000330">
    <property type="entry name" value="SNF2_N"/>
</dbReference>
<dbReference type="SUPFAM" id="SSF52540">
    <property type="entry name" value="P-loop containing nucleoside triphosphate hydrolases"/>
    <property type="match status" value="2"/>
</dbReference>
<dbReference type="Pfam" id="PF00271">
    <property type="entry name" value="Helicase_C"/>
    <property type="match status" value="1"/>
</dbReference>
<dbReference type="FunFam" id="3.40.50.300:FF:000533">
    <property type="entry name" value="Helicase, Snf2 family"/>
    <property type="match status" value="1"/>
</dbReference>
<dbReference type="Gene3D" id="3.40.50.300">
    <property type="entry name" value="P-loop containing nucleotide triphosphate hydrolases"/>
    <property type="match status" value="1"/>
</dbReference>
<evidence type="ECO:0000313" key="4">
    <source>
        <dbReference type="EMBL" id="NOU92951.1"/>
    </source>
</evidence>
<dbReference type="Gene3D" id="3.40.50.10810">
    <property type="entry name" value="Tandem AAA-ATPase domain"/>
    <property type="match status" value="1"/>
</dbReference>
<dbReference type="GO" id="GO:0004386">
    <property type="term" value="F:helicase activity"/>
    <property type="evidence" value="ECO:0007669"/>
    <property type="project" value="UniProtKB-KW"/>
</dbReference>
<evidence type="ECO:0000259" key="3">
    <source>
        <dbReference type="PROSITE" id="PS51194"/>
    </source>
</evidence>
<gene>
    <name evidence="4" type="ORF">GC093_06840</name>
</gene>
<dbReference type="EMBL" id="WHOD01000027">
    <property type="protein sequence ID" value="NOU92951.1"/>
    <property type="molecule type" value="Genomic_DNA"/>
</dbReference>
<sequence length="1013" mass="115571">MIKLDTLTLSAERQVNGDFHFKGMGKEHSLLTSNELRIRLFAWHRHSFYGAILGGKAEYEDNFGLYLSPYTALDYLASDSASLHGRIEWDPKLQVLKHAAVIFMEALSEGWFIPSFEEWKQGRTGWKLLLPKEKESNYEKLLNDAEQLEITYMSAWFQSAANELLQGTTNTMEAWAELCMEQQALDHSELPANVGREAFTVSNFNQEESLSFDWLDEEEWLVSIGWKQDDVPFKVCIQLAEPNMDMEWESPKKVDEEWHLKVLLQAKNDSNLLYEVQETFLNNGSMPNDLPDHWRSFYEARLSKDIGKLLRIVPMLRLIEGEPDQIATTLSDDQAWTVMEESSLQLLKAGYSLLLPSWWEELRMLRPRLKAQLKTSVGSGRESLLGLGQLMQFDWKIAIGGMDLSEEEFMKLASEKKRMMYIRGRWIQLDPAFLEQVRQAMKKVDQKRGMSFRDVLQLQLLGMEDSERPVGSGESLSEDASSSGGLQIQIELNKHMLKLMNQLQQTKQIPQVQPPASLQADLRSYQLDGLSWLLFLRKCGLGACLADDMGLGKTIQFISYLLQVREGSLSSSENKGSVEKGVPALLICPTSVLGNWQKELQRFAPTLQIHLHYGSQRAKGDAFMDSIHGADLVMSTYSLAQMDEEELSGVKWDCICLDEAQNIKNAYTKQSTSIRKLEANHRIALTGTPIENRLTELWSIFDYINPGYLGSLKSFTHNYVNAVERDSDLQLTGQVQKLIRPFLLRRVKKDPAIQLDLPDKNEMKAYVSLTVEQGALYENVVQSLMDKIDTLTGIEKKGLILATLTKLKQVCDHPALLLKENGQVTWEDRSAKMMRLLEMIDELRDEGDNCLIFTQYIDMGHMLQAAIEQVRGEPVQFLHGGVPKAKRDEMIERFQDLTLPKEQQCGIFILSLKAGGTGLNLTAANHVFHFDRWWNPAVENQATDRAFRIGQTKDVQVHKFVTLGTLEERIDEMLERKQGLSQQIIGTGENWVTEMSTDELRELFSLRQDTLGK</sequence>
<keyword evidence="5" id="KW-1185">Reference proteome</keyword>
<dbReference type="CDD" id="cd18012">
    <property type="entry name" value="DEXQc_arch_SWI2_SNF2"/>
    <property type="match status" value="1"/>
</dbReference>
<keyword evidence="4" id="KW-0347">Helicase</keyword>
<protein>
    <submittedName>
        <fullName evidence="4">ATP-dependent helicase</fullName>
    </submittedName>
</protein>
<organism evidence="4 5">
    <name type="scientific">Paenibacillus foliorum</name>
    <dbReference type="NCBI Taxonomy" id="2654974"/>
    <lineage>
        <taxon>Bacteria</taxon>
        <taxon>Bacillati</taxon>
        <taxon>Bacillota</taxon>
        <taxon>Bacilli</taxon>
        <taxon>Bacillales</taxon>
        <taxon>Paenibacillaceae</taxon>
        <taxon>Paenibacillus</taxon>
    </lineage>
</organism>
<comment type="caution">
    <text evidence="4">The sequence shown here is derived from an EMBL/GenBank/DDBJ whole genome shotgun (WGS) entry which is preliminary data.</text>
</comment>
<feature type="domain" description="Helicase ATP-binding" evidence="2">
    <location>
        <begin position="534"/>
        <end position="707"/>
    </location>
</feature>
<dbReference type="InterPro" id="IPR027417">
    <property type="entry name" value="P-loop_NTPase"/>
</dbReference>
<dbReference type="InterPro" id="IPR038718">
    <property type="entry name" value="SNF2-like_sf"/>
</dbReference>
<dbReference type="Pfam" id="PF12419">
    <property type="entry name" value="DUF3670"/>
    <property type="match status" value="1"/>
</dbReference>
<dbReference type="PROSITE" id="PS51194">
    <property type="entry name" value="HELICASE_CTER"/>
    <property type="match status" value="1"/>
</dbReference>
<dbReference type="InterPro" id="IPR014001">
    <property type="entry name" value="Helicase_ATP-bd"/>
</dbReference>
<evidence type="ECO:0000256" key="1">
    <source>
        <dbReference type="ARBA" id="ARBA00022801"/>
    </source>
</evidence>